<gene>
    <name evidence="8" type="ORF">GCM10009808_11620</name>
</gene>
<dbReference type="Proteomes" id="UP001501690">
    <property type="component" value="Unassembled WGS sequence"/>
</dbReference>
<dbReference type="InterPro" id="IPR007197">
    <property type="entry name" value="rSAM"/>
</dbReference>
<sequence length="245" mass="26484">MSVAAMDTLAPRVAGLSRLSSVDWPDRLVATVFFQGCPWDCRYCHNPDLIDPHTAGSISWADVHAFLQRRRQLLDGVVFSGGEPTMQAALRPAIDEVRELGFTVGLHTAGAFPAALDAVLEHVDWIGLDIKANESDYATVTARRGSGTHAWRSLEKVLAAADRADGDRVLGYEVRTTVHPDLTDAATLRGLGERLLAEGVASWALQRVRAVGSRMTTRSPGDGSPDLVGQIAAEFDGRFAHLTTR</sequence>
<keyword evidence="6" id="KW-0411">Iron-sulfur</keyword>
<dbReference type="Pfam" id="PF04055">
    <property type="entry name" value="Radical_SAM"/>
    <property type="match status" value="1"/>
</dbReference>
<dbReference type="Gene3D" id="3.20.20.70">
    <property type="entry name" value="Aldolase class I"/>
    <property type="match status" value="1"/>
</dbReference>
<dbReference type="EMBL" id="BAAAPL010000001">
    <property type="protein sequence ID" value="GAA1696032.1"/>
    <property type="molecule type" value="Genomic_DNA"/>
</dbReference>
<proteinExistence type="predicted"/>
<keyword evidence="4" id="KW-0479">Metal-binding</keyword>
<evidence type="ECO:0000313" key="8">
    <source>
        <dbReference type="EMBL" id="GAA1696032.1"/>
    </source>
</evidence>
<dbReference type="CDD" id="cd01335">
    <property type="entry name" value="Radical_SAM"/>
    <property type="match status" value="1"/>
</dbReference>
<organism evidence="8 9">
    <name type="scientific">Microbacterium sediminicola</name>
    <dbReference type="NCBI Taxonomy" id="415210"/>
    <lineage>
        <taxon>Bacteria</taxon>
        <taxon>Bacillati</taxon>
        <taxon>Actinomycetota</taxon>
        <taxon>Actinomycetes</taxon>
        <taxon>Micrococcales</taxon>
        <taxon>Microbacteriaceae</taxon>
        <taxon>Microbacterium</taxon>
    </lineage>
</organism>
<comment type="cofactor">
    <cofactor evidence="1">
        <name>[4Fe-4S] cluster</name>
        <dbReference type="ChEBI" id="CHEBI:49883"/>
    </cofactor>
</comment>
<evidence type="ECO:0000256" key="2">
    <source>
        <dbReference type="ARBA" id="ARBA00022485"/>
    </source>
</evidence>
<comment type="caution">
    <text evidence="8">The sequence shown here is derived from an EMBL/GenBank/DDBJ whole genome shotgun (WGS) entry which is preliminary data.</text>
</comment>
<dbReference type="InterPro" id="IPR034457">
    <property type="entry name" value="Organic_radical-activating"/>
</dbReference>
<dbReference type="SUPFAM" id="SSF102114">
    <property type="entry name" value="Radical SAM enzymes"/>
    <property type="match status" value="1"/>
</dbReference>
<evidence type="ECO:0000256" key="3">
    <source>
        <dbReference type="ARBA" id="ARBA00022691"/>
    </source>
</evidence>
<reference evidence="8 9" key="1">
    <citation type="journal article" date="2019" name="Int. J. Syst. Evol. Microbiol.">
        <title>The Global Catalogue of Microorganisms (GCM) 10K type strain sequencing project: providing services to taxonomists for standard genome sequencing and annotation.</title>
        <authorList>
            <consortium name="The Broad Institute Genomics Platform"/>
            <consortium name="The Broad Institute Genome Sequencing Center for Infectious Disease"/>
            <person name="Wu L."/>
            <person name="Ma J."/>
        </authorList>
    </citation>
    <scope>NUCLEOTIDE SEQUENCE [LARGE SCALE GENOMIC DNA]</scope>
    <source>
        <strain evidence="8 9">JCM 15577</strain>
    </source>
</reference>
<accession>A0ABN2HZC5</accession>
<dbReference type="SFLD" id="SFLDS00029">
    <property type="entry name" value="Radical_SAM"/>
    <property type="match status" value="1"/>
</dbReference>
<dbReference type="SFLD" id="SFLDG01094">
    <property type="entry name" value="Uncharacterised_Radical_SAM_Su"/>
    <property type="match status" value="1"/>
</dbReference>
<keyword evidence="9" id="KW-1185">Reference proteome</keyword>
<dbReference type="RefSeq" id="WP_344070348.1">
    <property type="nucleotide sequence ID" value="NZ_BAAAPL010000001.1"/>
</dbReference>
<evidence type="ECO:0000256" key="1">
    <source>
        <dbReference type="ARBA" id="ARBA00001966"/>
    </source>
</evidence>
<evidence type="ECO:0000256" key="4">
    <source>
        <dbReference type="ARBA" id="ARBA00022723"/>
    </source>
</evidence>
<evidence type="ECO:0000259" key="7">
    <source>
        <dbReference type="PROSITE" id="PS51918"/>
    </source>
</evidence>
<dbReference type="PROSITE" id="PS51918">
    <property type="entry name" value="RADICAL_SAM"/>
    <property type="match status" value="1"/>
</dbReference>
<dbReference type="NCBIfam" id="TIGR02495">
    <property type="entry name" value="NrdG2"/>
    <property type="match status" value="1"/>
</dbReference>
<feature type="domain" description="Radical SAM core" evidence="7">
    <location>
        <begin position="24"/>
        <end position="245"/>
    </location>
</feature>
<keyword evidence="3" id="KW-0949">S-adenosyl-L-methionine</keyword>
<dbReference type="InterPro" id="IPR058240">
    <property type="entry name" value="rSAM_sf"/>
</dbReference>
<protein>
    <submittedName>
        <fullName evidence="8">Anaerobic ribonucleoside-triphosphate reductase activating protein</fullName>
    </submittedName>
</protein>
<keyword evidence="5" id="KW-0408">Iron</keyword>
<dbReference type="PANTHER" id="PTHR30352:SF13">
    <property type="entry name" value="GLYCYL-RADICAL ENZYME ACTIVATING ENZYME YJJW-RELATED"/>
    <property type="match status" value="1"/>
</dbReference>
<keyword evidence="2" id="KW-0004">4Fe-4S</keyword>
<evidence type="ECO:0000256" key="5">
    <source>
        <dbReference type="ARBA" id="ARBA00023004"/>
    </source>
</evidence>
<dbReference type="InterPro" id="IPR012840">
    <property type="entry name" value="NrdG2"/>
</dbReference>
<dbReference type="InterPro" id="IPR013785">
    <property type="entry name" value="Aldolase_TIM"/>
</dbReference>
<evidence type="ECO:0000313" key="9">
    <source>
        <dbReference type="Proteomes" id="UP001501690"/>
    </source>
</evidence>
<name>A0ABN2HZC5_9MICO</name>
<evidence type="ECO:0000256" key="6">
    <source>
        <dbReference type="ARBA" id="ARBA00023014"/>
    </source>
</evidence>
<dbReference type="PANTHER" id="PTHR30352">
    <property type="entry name" value="PYRUVATE FORMATE-LYASE-ACTIVATING ENZYME"/>
    <property type="match status" value="1"/>
</dbReference>